<dbReference type="RefSeq" id="WP_274723728.1">
    <property type="nucleotide sequence ID" value="NZ_JARBFT010000032.1"/>
</dbReference>
<dbReference type="Proteomes" id="UP001216189">
    <property type="component" value="Unassembled WGS sequence"/>
</dbReference>
<keyword evidence="2" id="KW-0255">Endonuclease</keyword>
<protein>
    <submittedName>
        <fullName evidence="2">Restriction endonuclease</fullName>
        <ecNumber evidence="2">3.1.21.-</ecNumber>
    </submittedName>
</protein>
<keyword evidence="2" id="KW-0378">Hydrolase</keyword>
<dbReference type="EMBL" id="JARBFT010000032">
    <property type="protein sequence ID" value="MDE1516082.1"/>
    <property type="molecule type" value="Genomic_DNA"/>
</dbReference>
<proteinExistence type="predicted"/>
<comment type="caution">
    <text evidence="2">The sequence shown here is derived from an EMBL/GenBank/DDBJ whole genome shotgun (WGS) entry which is preliminary data.</text>
</comment>
<dbReference type="Pfam" id="PF04471">
    <property type="entry name" value="Mrr_cat"/>
    <property type="match status" value="1"/>
</dbReference>
<evidence type="ECO:0000259" key="1">
    <source>
        <dbReference type="Pfam" id="PF04471"/>
    </source>
</evidence>
<dbReference type="Gene3D" id="3.40.1350.10">
    <property type="match status" value="1"/>
</dbReference>
<name>A0ABT5V339_9VIBR</name>
<feature type="domain" description="Restriction endonuclease type IV Mrr" evidence="1">
    <location>
        <begin position="33"/>
        <end position="128"/>
    </location>
</feature>
<evidence type="ECO:0000313" key="2">
    <source>
        <dbReference type="EMBL" id="MDE1516082.1"/>
    </source>
</evidence>
<dbReference type="SUPFAM" id="SSF52980">
    <property type="entry name" value="Restriction endonuclease-like"/>
    <property type="match status" value="1"/>
</dbReference>
<keyword evidence="2" id="KW-0540">Nuclease</keyword>
<accession>A0ABT5V339</accession>
<reference evidence="2 3" key="1">
    <citation type="submission" date="2023-02" db="EMBL/GenBank/DDBJ databases">
        <title>Vibrio intestini sp. nov., a close relative of Vibrio cholerae isolated from the intestine of Healthy Culter dabryi.</title>
        <authorList>
            <person name="Wu N."/>
        </authorList>
    </citation>
    <scope>NUCLEOTIDE SEQUENCE [LARGE SCALE GENOMIC DNA]</scope>
    <source>
        <strain evidence="2 3">DSL-7</strain>
    </source>
</reference>
<dbReference type="InterPro" id="IPR011335">
    <property type="entry name" value="Restrct_endonuc-II-like"/>
</dbReference>
<gene>
    <name evidence="2" type="ORF">PUN32_13905</name>
</gene>
<dbReference type="InterPro" id="IPR007560">
    <property type="entry name" value="Restrct_endonuc_IV_Mrr"/>
</dbReference>
<sequence>MNTVEKGDKFEDIVFANIKDLVSSGYLGLNPSCCRLFQKKGYYSKDRDSDIIVDISIEIWIPGADTWSMLWVCECKDYSKPVPVDDVEEFKAKLNQITGVNVKGLFATSSAYQRGALNYSRSNGIGLLRLLPDEQIDMLVYYMTPDAFKQLEQQRKNEYKRALVNQAHRTEGSGFYSIYNGYVYHGWESLIESYLSDVIDKVS</sequence>
<organism evidence="2 3">
    <name type="scientific">Vibrio chanodichtyis</name>
    <dbReference type="NCBI Taxonomy" id="3027932"/>
    <lineage>
        <taxon>Bacteria</taxon>
        <taxon>Pseudomonadati</taxon>
        <taxon>Pseudomonadota</taxon>
        <taxon>Gammaproteobacteria</taxon>
        <taxon>Vibrionales</taxon>
        <taxon>Vibrionaceae</taxon>
        <taxon>Vibrio</taxon>
    </lineage>
</organism>
<keyword evidence="3" id="KW-1185">Reference proteome</keyword>
<dbReference type="GO" id="GO:0016787">
    <property type="term" value="F:hydrolase activity"/>
    <property type="evidence" value="ECO:0007669"/>
    <property type="project" value="UniProtKB-KW"/>
</dbReference>
<dbReference type="EC" id="3.1.21.-" evidence="2"/>
<evidence type="ECO:0000313" key="3">
    <source>
        <dbReference type="Proteomes" id="UP001216189"/>
    </source>
</evidence>
<dbReference type="InterPro" id="IPR011856">
    <property type="entry name" value="tRNA_endonuc-like_dom_sf"/>
</dbReference>
<dbReference type="GO" id="GO:0004519">
    <property type="term" value="F:endonuclease activity"/>
    <property type="evidence" value="ECO:0007669"/>
    <property type="project" value="UniProtKB-KW"/>
</dbReference>